<keyword evidence="4 8" id="KW-0812">Transmembrane</keyword>
<dbReference type="GO" id="GO:0016780">
    <property type="term" value="F:phosphotransferase activity, for other substituted phosphate groups"/>
    <property type="evidence" value="ECO:0007669"/>
    <property type="project" value="InterPro"/>
</dbReference>
<feature type="transmembrane region" description="Helical" evidence="8">
    <location>
        <begin position="219"/>
        <end position="237"/>
    </location>
</feature>
<feature type="transmembrane region" description="Helical" evidence="8">
    <location>
        <begin position="104"/>
        <end position="127"/>
    </location>
</feature>
<evidence type="ECO:0000256" key="1">
    <source>
        <dbReference type="ARBA" id="ARBA00004651"/>
    </source>
</evidence>
<accession>A0A4Q7VGS8</accession>
<dbReference type="Pfam" id="PF00953">
    <property type="entry name" value="Glycos_transf_4"/>
    <property type="match status" value="1"/>
</dbReference>
<name>A0A4Q7VGS8_9BURK</name>
<dbReference type="AlphaFoldDB" id="A0A4Q7VGS8"/>
<dbReference type="PANTHER" id="PTHR22926:SF3">
    <property type="entry name" value="UNDECAPRENYL-PHOSPHATE ALPHA-N-ACETYLGLUCOSAMINYL 1-PHOSPHATE TRANSFERASE"/>
    <property type="match status" value="1"/>
</dbReference>
<proteinExistence type="predicted"/>
<evidence type="ECO:0000256" key="6">
    <source>
        <dbReference type="ARBA" id="ARBA00023136"/>
    </source>
</evidence>
<dbReference type="RefSeq" id="WP_130433517.1">
    <property type="nucleotide sequence ID" value="NZ_SHKP01000007.1"/>
</dbReference>
<dbReference type="GO" id="GO:0046872">
    <property type="term" value="F:metal ion binding"/>
    <property type="evidence" value="ECO:0007669"/>
    <property type="project" value="UniProtKB-KW"/>
</dbReference>
<evidence type="ECO:0000256" key="3">
    <source>
        <dbReference type="ARBA" id="ARBA00022679"/>
    </source>
</evidence>
<keyword evidence="5 8" id="KW-1133">Transmembrane helix</keyword>
<keyword evidence="7" id="KW-0479">Metal-binding</keyword>
<feature type="binding site" evidence="7">
    <location>
        <position position="216"/>
    </location>
    <ligand>
        <name>Mg(2+)</name>
        <dbReference type="ChEBI" id="CHEBI:18420"/>
    </ligand>
</feature>
<comment type="caution">
    <text evidence="9">The sequence shown here is derived from an EMBL/GenBank/DDBJ whole genome shotgun (WGS) entry which is preliminary data.</text>
</comment>
<evidence type="ECO:0000313" key="9">
    <source>
        <dbReference type="EMBL" id="RZT95256.1"/>
    </source>
</evidence>
<organism evidence="9 10">
    <name type="scientific">Rivibacter subsaxonicus</name>
    <dbReference type="NCBI Taxonomy" id="457575"/>
    <lineage>
        <taxon>Bacteria</taxon>
        <taxon>Pseudomonadati</taxon>
        <taxon>Pseudomonadota</taxon>
        <taxon>Betaproteobacteria</taxon>
        <taxon>Burkholderiales</taxon>
        <taxon>Rivibacter</taxon>
    </lineage>
</organism>
<keyword evidence="7" id="KW-0460">Magnesium</keyword>
<keyword evidence="3 9" id="KW-0808">Transferase</keyword>
<protein>
    <submittedName>
        <fullName evidence="9">UDP-N-acetylmuramyl pentapeptide phosphotransferase/UDP-N-acetylglucosamine-1-phosphate transferase</fullName>
    </submittedName>
</protein>
<dbReference type="InterPro" id="IPR000715">
    <property type="entry name" value="Glycosyl_transferase_4"/>
</dbReference>
<dbReference type="CDD" id="cd06912">
    <property type="entry name" value="GT_MraY_like"/>
    <property type="match status" value="1"/>
</dbReference>
<dbReference type="OrthoDB" id="9783652at2"/>
<evidence type="ECO:0000256" key="2">
    <source>
        <dbReference type="ARBA" id="ARBA00022475"/>
    </source>
</evidence>
<feature type="transmembrane region" description="Helical" evidence="8">
    <location>
        <begin position="187"/>
        <end position="207"/>
    </location>
</feature>
<evidence type="ECO:0000256" key="7">
    <source>
        <dbReference type="PIRSR" id="PIRSR600715-1"/>
    </source>
</evidence>
<dbReference type="GO" id="GO:0071555">
    <property type="term" value="P:cell wall organization"/>
    <property type="evidence" value="ECO:0007669"/>
    <property type="project" value="TreeGrafter"/>
</dbReference>
<keyword evidence="2" id="KW-1003">Cell membrane</keyword>
<feature type="transmembrane region" description="Helical" evidence="8">
    <location>
        <begin position="133"/>
        <end position="152"/>
    </location>
</feature>
<dbReference type="GO" id="GO:0044038">
    <property type="term" value="P:cell wall macromolecule biosynthetic process"/>
    <property type="evidence" value="ECO:0007669"/>
    <property type="project" value="TreeGrafter"/>
</dbReference>
<reference evidence="9 10" key="1">
    <citation type="submission" date="2019-02" db="EMBL/GenBank/DDBJ databases">
        <title>Genomic Encyclopedia of Type Strains, Phase IV (KMG-IV): sequencing the most valuable type-strain genomes for metagenomic binning, comparative biology and taxonomic classification.</title>
        <authorList>
            <person name="Goeker M."/>
        </authorList>
    </citation>
    <scope>NUCLEOTIDE SEQUENCE [LARGE SCALE GENOMIC DNA]</scope>
    <source>
        <strain evidence="9 10">DSM 19570</strain>
    </source>
</reference>
<dbReference type="GO" id="GO:0005886">
    <property type="term" value="C:plasma membrane"/>
    <property type="evidence" value="ECO:0007669"/>
    <property type="project" value="UniProtKB-SubCell"/>
</dbReference>
<feature type="transmembrane region" description="Helical" evidence="8">
    <location>
        <begin position="333"/>
        <end position="353"/>
    </location>
</feature>
<comment type="cofactor">
    <cofactor evidence="7">
        <name>Mg(2+)</name>
        <dbReference type="ChEBI" id="CHEBI:18420"/>
    </cofactor>
</comment>
<dbReference type="EMBL" id="SHKP01000007">
    <property type="protein sequence ID" value="RZT95256.1"/>
    <property type="molecule type" value="Genomic_DNA"/>
</dbReference>
<sequence>MTVFLLGFAVASLLTLLILRAASAEGHVALDSDLDGPQKMHARPVPRIGGVGIALGTLAAVLMLWRQQPAVGAQALVLLACALPALGAGLVEDLTKGVSPGQRLAWTAGSALLAAWLLGAVVTRTGIPGLDLIAATALGSVLLAVFVVAGVANSVNIIDGMNGLASMCVVIMMAGLCYVAFDVGDQLVAFAALAVIGAVLGFFMWNYPRGLIFLGDGGAYFLGFMLAELGILLVVRNPQVSPIFPLLLCAYPIFETLFSMYRRKVVRGRAVGMPDGIHLHTLIYRRLMRWAIGATDAAILTRRNSMTSPYLWVMCSLSVIPSVLWWGDSAMLSAWMLLFVASYVLLYSSIVRFRTPRILIVRRRSHASPSSGSDPGR</sequence>
<dbReference type="GO" id="GO:0009103">
    <property type="term" value="P:lipopolysaccharide biosynthetic process"/>
    <property type="evidence" value="ECO:0007669"/>
    <property type="project" value="TreeGrafter"/>
</dbReference>
<dbReference type="PANTHER" id="PTHR22926">
    <property type="entry name" value="PHOSPHO-N-ACETYLMURAMOYL-PENTAPEPTIDE-TRANSFERASE"/>
    <property type="match status" value="1"/>
</dbReference>
<feature type="transmembrane region" description="Helical" evidence="8">
    <location>
        <begin position="310"/>
        <end position="327"/>
    </location>
</feature>
<evidence type="ECO:0000256" key="8">
    <source>
        <dbReference type="SAM" id="Phobius"/>
    </source>
</evidence>
<keyword evidence="10" id="KW-1185">Reference proteome</keyword>
<feature type="transmembrane region" description="Helical" evidence="8">
    <location>
        <begin position="48"/>
        <end position="65"/>
    </location>
</feature>
<dbReference type="Proteomes" id="UP000293671">
    <property type="component" value="Unassembled WGS sequence"/>
</dbReference>
<feature type="transmembrane region" description="Helical" evidence="8">
    <location>
        <begin position="243"/>
        <end position="261"/>
    </location>
</feature>
<evidence type="ECO:0000256" key="4">
    <source>
        <dbReference type="ARBA" id="ARBA00022692"/>
    </source>
</evidence>
<comment type="subcellular location">
    <subcellularLocation>
        <location evidence="1">Cell membrane</location>
        <topology evidence="1">Multi-pass membrane protein</topology>
    </subcellularLocation>
</comment>
<feature type="transmembrane region" description="Helical" evidence="8">
    <location>
        <begin position="164"/>
        <end position="181"/>
    </location>
</feature>
<feature type="binding site" evidence="7">
    <location>
        <position position="156"/>
    </location>
    <ligand>
        <name>Mg(2+)</name>
        <dbReference type="ChEBI" id="CHEBI:18420"/>
    </ligand>
</feature>
<gene>
    <name evidence="9" type="ORF">EV670_3007</name>
</gene>
<evidence type="ECO:0000256" key="5">
    <source>
        <dbReference type="ARBA" id="ARBA00022989"/>
    </source>
</evidence>
<evidence type="ECO:0000313" key="10">
    <source>
        <dbReference type="Proteomes" id="UP000293671"/>
    </source>
</evidence>
<keyword evidence="6 8" id="KW-0472">Membrane</keyword>